<evidence type="ECO:0000313" key="3">
    <source>
        <dbReference type="Proteomes" id="UP000243876"/>
    </source>
</evidence>
<dbReference type="GO" id="GO:0003677">
    <property type="term" value="F:DNA binding"/>
    <property type="evidence" value="ECO:0007669"/>
    <property type="project" value="InterPro"/>
</dbReference>
<protein>
    <submittedName>
        <fullName evidence="2">SPOSA6832_03075-mRNA-1:cds</fullName>
    </submittedName>
</protein>
<organism evidence="2 3">
    <name type="scientific">Sporidiobolus salmonicolor</name>
    <name type="common">Yeast-like fungus</name>
    <name type="synonym">Sporobolomyces salmonicolor</name>
    <dbReference type="NCBI Taxonomy" id="5005"/>
    <lineage>
        <taxon>Eukaryota</taxon>
        <taxon>Fungi</taxon>
        <taxon>Dikarya</taxon>
        <taxon>Basidiomycota</taxon>
        <taxon>Pucciniomycotina</taxon>
        <taxon>Microbotryomycetes</taxon>
        <taxon>Sporidiobolales</taxon>
        <taxon>Sporidiobolaceae</taxon>
        <taxon>Sporobolomyces</taxon>
    </lineage>
</organism>
<dbReference type="OrthoDB" id="28868at2759"/>
<dbReference type="InterPro" id="IPR011722">
    <property type="entry name" value="Hemimethylated_DNA-bd_dom"/>
</dbReference>
<feature type="domain" description="Hemimethylated DNA-binding" evidence="1">
    <location>
        <begin position="471"/>
        <end position="601"/>
    </location>
</feature>
<name>A0A0D6ENM0_SPOSA</name>
<proteinExistence type="predicted"/>
<dbReference type="Proteomes" id="UP000243876">
    <property type="component" value="Unassembled WGS sequence"/>
</dbReference>
<dbReference type="SMART" id="SM00992">
    <property type="entry name" value="YccV-like"/>
    <property type="match status" value="1"/>
</dbReference>
<accession>A0A0D6ENM0</accession>
<dbReference type="PANTHER" id="PTHR31350">
    <property type="entry name" value="SI:DKEY-261L7.2"/>
    <property type="match status" value="1"/>
</dbReference>
<dbReference type="SUPFAM" id="SSF81383">
    <property type="entry name" value="F-box domain"/>
    <property type="match status" value="1"/>
</dbReference>
<dbReference type="Pfam" id="PF13369">
    <property type="entry name" value="Transglut_core2"/>
    <property type="match status" value="1"/>
</dbReference>
<dbReference type="AlphaFoldDB" id="A0A0D6ENM0"/>
<gene>
    <name evidence="2" type="primary">SPOSA6832_03075</name>
</gene>
<dbReference type="InterPro" id="IPR036047">
    <property type="entry name" value="F-box-like_dom_sf"/>
</dbReference>
<keyword evidence="3" id="KW-1185">Reference proteome</keyword>
<dbReference type="PANTHER" id="PTHR31350:SF27">
    <property type="entry name" value="HEMIMETHYLATED DNA-BINDING DOMAIN-CONTAINING PROTEIN"/>
    <property type="match status" value="1"/>
</dbReference>
<dbReference type="Pfam" id="PF08755">
    <property type="entry name" value="YccV-like"/>
    <property type="match status" value="2"/>
</dbReference>
<evidence type="ECO:0000259" key="1">
    <source>
        <dbReference type="SMART" id="SM00992"/>
    </source>
</evidence>
<dbReference type="InterPro" id="IPR032698">
    <property type="entry name" value="SirB1_N"/>
</dbReference>
<dbReference type="InterPro" id="IPR036623">
    <property type="entry name" value="Hemimethylated_DNA-bd_sf"/>
</dbReference>
<reference evidence="3" key="1">
    <citation type="submission" date="2015-02" db="EMBL/GenBank/DDBJ databases">
        <authorList>
            <person name="Gon?alves P."/>
        </authorList>
    </citation>
    <scope>NUCLEOTIDE SEQUENCE [LARGE SCALE GENOMIC DNA]</scope>
</reference>
<sequence>MTTLPPELILACLQQLEPSDPATVRTLISTSLASSSLNALARSSPLWRPLLAHHYRRRAVPIAPTPPHDVDAFEQFRSRAEKDRRARSLVRDLQRPTNRLPLMEELRTSLGSEVIEELSDLAWCSEERKPETWLSLQYWAREGRKALLRDEAIRLWQEIAERDERGEEDEADFERGVNAFAAFRGLDPELLSRARYDISLHPDLVEAVAHPPAEGTERLKWLANQVCTYMLEIGLKPSEGGSFHNLDNHYVELVWSRAHDPRLSHGTLPMTLVSIFCSLIRRLPSCSNLRAKPIGFPGTVLAGLSYQGSDEWVYVNVFSRTNKIMSASGMTAMLREMGLDERPEFVQPASAREMCQRVARNILTSMRAGMDLSHESGVSSLYSVAHALFALTPRPSAYAAHDQNLHTTYVDWLTSLCQSEFPLDVPFLERHVLPELGRYGVPERRNKVANLCLAIREEDAVEKEKKWVSAGIKWRIGHVFVHRLYGYTAVIRGWDDTCRASETCEFLSSPFALRNDAQPKSTDSLRRTGIQQMQIDRLPFGRHQPFYHVIVDDGSSRYIAQENVTDLSIPTSALDVLIADESFGRYFRKREKDESGRWCFVKSWEVEAEYPDS</sequence>
<dbReference type="SUPFAM" id="SSF141255">
    <property type="entry name" value="YccV-like"/>
    <property type="match status" value="1"/>
</dbReference>
<dbReference type="Gene3D" id="2.30.30.390">
    <property type="entry name" value="Hemimethylated DNA-binding domain"/>
    <property type="match status" value="2"/>
</dbReference>
<evidence type="ECO:0000313" key="2">
    <source>
        <dbReference type="EMBL" id="CEQ41368.1"/>
    </source>
</evidence>
<dbReference type="EMBL" id="CENE01000013">
    <property type="protein sequence ID" value="CEQ41368.1"/>
    <property type="molecule type" value="Genomic_DNA"/>
</dbReference>